<name>A0A2C6KNU0_9APIC</name>
<organism evidence="3 4">
    <name type="scientific">Cystoisospora suis</name>
    <dbReference type="NCBI Taxonomy" id="483139"/>
    <lineage>
        <taxon>Eukaryota</taxon>
        <taxon>Sar</taxon>
        <taxon>Alveolata</taxon>
        <taxon>Apicomplexa</taxon>
        <taxon>Conoidasida</taxon>
        <taxon>Coccidia</taxon>
        <taxon>Eucoccidiorida</taxon>
        <taxon>Eimeriorina</taxon>
        <taxon>Sarcocystidae</taxon>
        <taxon>Cystoisospora</taxon>
    </lineage>
</organism>
<comment type="caution">
    <text evidence="3">The sequence shown here is derived from an EMBL/GenBank/DDBJ whole genome shotgun (WGS) entry which is preliminary data.</text>
</comment>
<reference evidence="3 4" key="1">
    <citation type="journal article" date="2017" name="Int. J. Parasitol.">
        <title>The genome of the protozoan parasite Cystoisospora suis and a reverse vaccinology approach to identify vaccine candidates.</title>
        <authorList>
            <person name="Palmieri N."/>
            <person name="Shrestha A."/>
            <person name="Ruttkowski B."/>
            <person name="Beck T."/>
            <person name="Vogl C."/>
            <person name="Tomley F."/>
            <person name="Blake D.P."/>
            <person name="Joachim A."/>
        </authorList>
    </citation>
    <scope>NUCLEOTIDE SEQUENCE [LARGE SCALE GENOMIC DNA]</scope>
    <source>
        <strain evidence="3 4">Wien I</strain>
    </source>
</reference>
<dbReference type="OrthoDB" id="329578at2759"/>
<dbReference type="Proteomes" id="UP000221165">
    <property type="component" value="Unassembled WGS sequence"/>
</dbReference>
<accession>A0A2C6KNU0</accession>
<keyword evidence="4" id="KW-1185">Reference proteome</keyword>
<evidence type="ECO:0000313" key="3">
    <source>
        <dbReference type="EMBL" id="PHJ18144.1"/>
    </source>
</evidence>
<dbReference type="Pfam" id="PF18590">
    <property type="entry name" value="IMP2_N"/>
    <property type="match status" value="1"/>
</dbReference>
<sequence length="386" mass="41060">MAARAKAGRDDEALQAPTGTTLWCFPACKDVCTCCSGCYDCCGKCGCCPGCCNCGPPCPGCYYCLPCVCCCCRPAMSGLRLDEEELVTEPTLADVGAPEEGEEQLAGEDIEGGEEEEEQPPEESQPLQDGEKAARPKIATRKRAPAQVKKRAAKSQPKLFTGSAAGSPPPPAEACIGPPPEAGETSTELGEGVYLIYNTDQGGSLFMKWSKEPLKGPGVLAYIRPSKEVGDFKFQKKGGVEMLCTGLEKDMQSSFVADRKKFYEGWASFLKQMDAWEGSLVLLPAAALQPPPKVKVVMLSQKKVGRSPERYLPTSTVSGGRMVAAYVTLRVSTLGVEAPITKANADMLAVVADNTTKLDVPTMEPSEFVAVANNFGTSVSFAPAKH</sequence>
<dbReference type="RefSeq" id="XP_067919854.1">
    <property type="nucleotide sequence ID" value="XM_068068169.1"/>
</dbReference>
<dbReference type="GeneID" id="94431380"/>
<dbReference type="InterPro" id="IPR040955">
    <property type="entry name" value="IMP2_N"/>
</dbReference>
<evidence type="ECO:0000256" key="1">
    <source>
        <dbReference type="SAM" id="MobiDB-lite"/>
    </source>
</evidence>
<dbReference type="VEuPathDB" id="ToxoDB:CSUI_008030"/>
<evidence type="ECO:0000313" key="4">
    <source>
        <dbReference type="Proteomes" id="UP000221165"/>
    </source>
</evidence>
<feature type="compositionally biased region" description="Acidic residues" evidence="1">
    <location>
        <begin position="97"/>
        <end position="121"/>
    </location>
</feature>
<gene>
    <name evidence="3" type="ORF">CSUI_008030</name>
</gene>
<dbReference type="EMBL" id="MIGC01004375">
    <property type="protein sequence ID" value="PHJ18144.1"/>
    <property type="molecule type" value="Genomic_DNA"/>
</dbReference>
<feature type="region of interest" description="Disordered" evidence="1">
    <location>
        <begin position="90"/>
        <end position="174"/>
    </location>
</feature>
<evidence type="ECO:0000259" key="2">
    <source>
        <dbReference type="Pfam" id="PF18590"/>
    </source>
</evidence>
<feature type="compositionally biased region" description="Basic residues" evidence="1">
    <location>
        <begin position="138"/>
        <end position="153"/>
    </location>
</feature>
<proteinExistence type="predicted"/>
<dbReference type="AlphaFoldDB" id="A0A2C6KNU0"/>
<protein>
    <recommendedName>
        <fullName evidence="2">Immune mapped protein 2 N-terminal domain-containing protein</fullName>
    </recommendedName>
</protein>
<feature type="domain" description="Immune mapped protein 2 N-terminal" evidence="2">
    <location>
        <begin position="191"/>
        <end position="282"/>
    </location>
</feature>